<gene>
    <name evidence="1" type="ORF">I5L79_16205</name>
</gene>
<reference evidence="1 2" key="1">
    <citation type="submission" date="2020-11" db="EMBL/GenBank/DDBJ databases">
        <title>Hymenobacter sp.</title>
        <authorList>
            <person name="Kim M.K."/>
        </authorList>
    </citation>
    <scope>NUCLEOTIDE SEQUENCE [LARGE SCALE GENOMIC DNA]</scope>
    <source>
        <strain evidence="1 2">BT594</strain>
    </source>
</reference>
<keyword evidence="2" id="KW-1185">Reference proteome</keyword>
<evidence type="ECO:0000313" key="2">
    <source>
        <dbReference type="Proteomes" id="UP000601099"/>
    </source>
</evidence>
<organism evidence="1 2">
    <name type="scientific">Hymenobacter guriensis</name>
    <dbReference type="NCBI Taxonomy" id="2793065"/>
    <lineage>
        <taxon>Bacteria</taxon>
        <taxon>Pseudomonadati</taxon>
        <taxon>Bacteroidota</taxon>
        <taxon>Cytophagia</taxon>
        <taxon>Cytophagales</taxon>
        <taxon>Hymenobacteraceae</taxon>
        <taxon>Hymenobacter</taxon>
    </lineage>
</organism>
<dbReference type="Proteomes" id="UP000601099">
    <property type="component" value="Unassembled WGS sequence"/>
</dbReference>
<dbReference type="RefSeq" id="WP_196956114.1">
    <property type="nucleotide sequence ID" value="NZ_JADWYK010000010.1"/>
</dbReference>
<name>A0ABS0L4Q1_9BACT</name>
<accession>A0ABS0L4Q1</accession>
<protein>
    <submittedName>
        <fullName evidence="1">Uncharacterized protein</fullName>
    </submittedName>
</protein>
<comment type="caution">
    <text evidence="1">The sequence shown here is derived from an EMBL/GenBank/DDBJ whole genome shotgun (WGS) entry which is preliminary data.</text>
</comment>
<dbReference type="EMBL" id="JADWYK010000010">
    <property type="protein sequence ID" value="MBG8555097.1"/>
    <property type="molecule type" value="Genomic_DNA"/>
</dbReference>
<evidence type="ECO:0000313" key="1">
    <source>
        <dbReference type="EMBL" id="MBG8555097.1"/>
    </source>
</evidence>
<sequence length="182" mass="20505">MSDRLRMEHYPTYLQRFRERGIAAFFMEGRDGRVIPAMWPPRGKKVEVALWPKCTAALQRDPVLMEALLMQMLWCMDHPLKTAAMFWAVTQGAVPFGDWPHLLKPKELDQVGSLWLTIYRGARKSAMPDDVTMAGYVQALTLQFATQEEYAAALLIQVGHFDQLLAPGIRTLLDGTGVVDAG</sequence>
<proteinExistence type="predicted"/>